<accession>A0A317QBF8</accession>
<dbReference type="PANTHER" id="PTHR42714">
    <property type="entry name" value="TRNA MODIFICATION GTPASE GTPBP3"/>
    <property type="match status" value="1"/>
</dbReference>
<protein>
    <submittedName>
        <fullName evidence="2">50S ribosome-binding GTPase</fullName>
    </submittedName>
</protein>
<dbReference type="GO" id="GO:0005525">
    <property type="term" value="F:GTP binding"/>
    <property type="evidence" value="ECO:0007669"/>
    <property type="project" value="InterPro"/>
</dbReference>
<dbReference type="Pfam" id="PF11981">
    <property type="entry name" value="DUF3482"/>
    <property type="match status" value="1"/>
</dbReference>
<name>A0A317QBF8_9GAMM</name>
<feature type="domain" description="G" evidence="1">
    <location>
        <begin position="10"/>
        <end position="154"/>
    </location>
</feature>
<sequence>MATRLTALQLAVVGHTNTGKTSLLRTLLHDSQFGEVASRPSTTRDVLTMAIGNAEQVLVELYDTPGLEAGSDLFESLSLSDAEFRHDGAKQIHQFLNSTLAETEFAQEAKVLRQLLKSDAALYVIDVRDPVLPKYQDELAVLMRCGKPLLPVLNFTATTAGYSNAWQQALAQVNLHSFIEFDAVSPPEGGEAELLTRLKLVVKGFDQQLNLLIEHREQQRQRRLQQGLQQIAELLTDVAALQHLVSAELDSSALQEVLAKVQRQVTERERRCVQDLLALYEFNLDVVALDNLDISTGHWHDDLFDTETLAEFGIKAGLGVGSGAAVGAGFDLLVGGASLGAGTLLGATIGGLWQGWQQYGKQLKHKLQGQHQLIVEDPIILLLAVRQLQLLQQLSLRGHGATNTLLLSSDNSQREQELSKLKSLFKGARKNPQWSTLAQEHFINEPERATYIDKLVAQLTR</sequence>
<evidence type="ECO:0000313" key="3">
    <source>
        <dbReference type="Proteomes" id="UP000246964"/>
    </source>
</evidence>
<dbReference type="OrthoDB" id="5406017at2"/>
<dbReference type="Proteomes" id="UP000246964">
    <property type="component" value="Unassembled WGS sequence"/>
</dbReference>
<proteinExistence type="predicted"/>
<evidence type="ECO:0000259" key="1">
    <source>
        <dbReference type="Pfam" id="PF01926"/>
    </source>
</evidence>
<dbReference type="EMBL" id="QGTT01000002">
    <property type="protein sequence ID" value="PWW15079.1"/>
    <property type="molecule type" value="Genomic_DNA"/>
</dbReference>
<dbReference type="PANTHER" id="PTHR42714:SF7">
    <property type="entry name" value="G DOMAIN-CONTAINING PROTEIN"/>
    <property type="match status" value="1"/>
</dbReference>
<evidence type="ECO:0000313" key="2">
    <source>
        <dbReference type="EMBL" id="PWW15079.1"/>
    </source>
</evidence>
<dbReference type="CDD" id="cd00882">
    <property type="entry name" value="Ras_like_GTPase"/>
    <property type="match status" value="1"/>
</dbReference>
<dbReference type="GO" id="GO:0005829">
    <property type="term" value="C:cytosol"/>
    <property type="evidence" value="ECO:0007669"/>
    <property type="project" value="TreeGrafter"/>
</dbReference>
<dbReference type="AlphaFoldDB" id="A0A317QBF8"/>
<organism evidence="2 3">
    <name type="scientific">Pseudidiomarina maritima</name>
    <dbReference type="NCBI Taxonomy" id="519453"/>
    <lineage>
        <taxon>Bacteria</taxon>
        <taxon>Pseudomonadati</taxon>
        <taxon>Pseudomonadota</taxon>
        <taxon>Gammaproteobacteria</taxon>
        <taxon>Alteromonadales</taxon>
        <taxon>Idiomarinaceae</taxon>
        <taxon>Pseudidiomarina</taxon>
    </lineage>
</organism>
<dbReference type="SUPFAM" id="SSF52540">
    <property type="entry name" value="P-loop containing nucleoside triphosphate hydrolases"/>
    <property type="match status" value="1"/>
</dbReference>
<dbReference type="Gene3D" id="3.40.50.300">
    <property type="entry name" value="P-loop containing nucleotide triphosphate hydrolases"/>
    <property type="match status" value="1"/>
</dbReference>
<dbReference type="GO" id="GO:0030488">
    <property type="term" value="P:tRNA methylation"/>
    <property type="evidence" value="ECO:0007669"/>
    <property type="project" value="TreeGrafter"/>
</dbReference>
<dbReference type="GO" id="GO:0002098">
    <property type="term" value="P:tRNA wobble uridine modification"/>
    <property type="evidence" value="ECO:0007669"/>
    <property type="project" value="TreeGrafter"/>
</dbReference>
<dbReference type="InterPro" id="IPR021871">
    <property type="entry name" value="DUF3482"/>
</dbReference>
<dbReference type="InterPro" id="IPR006073">
    <property type="entry name" value="GTP-bd"/>
</dbReference>
<dbReference type="RefSeq" id="WP_110075026.1">
    <property type="nucleotide sequence ID" value="NZ_QGTT01000002.1"/>
</dbReference>
<keyword evidence="3" id="KW-1185">Reference proteome</keyword>
<reference evidence="2 3" key="1">
    <citation type="submission" date="2018-05" db="EMBL/GenBank/DDBJ databases">
        <title>Freshwater and sediment microbial communities from various areas in North America, analyzing microbe dynamics in response to fracking.</title>
        <authorList>
            <person name="Lamendella R."/>
        </authorList>
    </citation>
    <scope>NUCLEOTIDE SEQUENCE [LARGE SCALE GENOMIC DNA]</scope>
    <source>
        <strain evidence="2 3">125B1</strain>
    </source>
</reference>
<comment type="caution">
    <text evidence="2">The sequence shown here is derived from an EMBL/GenBank/DDBJ whole genome shotgun (WGS) entry which is preliminary data.</text>
</comment>
<dbReference type="Pfam" id="PF01926">
    <property type="entry name" value="MMR_HSR1"/>
    <property type="match status" value="1"/>
</dbReference>
<gene>
    <name evidence="2" type="ORF">DET45_10277</name>
</gene>
<dbReference type="InterPro" id="IPR027417">
    <property type="entry name" value="P-loop_NTPase"/>
</dbReference>